<keyword evidence="5 6" id="KW-0472">Membrane</keyword>
<keyword evidence="4 6" id="KW-1133">Transmembrane helix</keyword>
<name>A0ABV5J8E6_9BACT</name>
<evidence type="ECO:0000256" key="3">
    <source>
        <dbReference type="ARBA" id="ARBA00022692"/>
    </source>
</evidence>
<evidence type="ECO:0000256" key="2">
    <source>
        <dbReference type="ARBA" id="ARBA00022475"/>
    </source>
</evidence>
<protein>
    <submittedName>
        <fullName evidence="8">PLDc N-terminal domain-containing protein</fullName>
    </submittedName>
</protein>
<keyword evidence="3 6" id="KW-0812">Transmembrane</keyword>
<dbReference type="InterPro" id="IPR027379">
    <property type="entry name" value="CLS_N"/>
</dbReference>
<proteinExistence type="predicted"/>
<feature type="transmembrane region" description="Helical" evidence="6">
    <location>
        <begin position="6"/>
        <end position="24"/>
    </location>
</feature>
<dbReference type="Proteomes" id="UP001589654">
    <property type="component" value="Unassembled WGS sequence"/>
</dbReference>
<dbReference type="EMBL" id="JBHMEW010000066">
    <property type="protein sequence ID" value="MFB9213109.1"/>
    <property type="molecule type" value="Genomic_DNA"/>
</dbReference>
<evidence type="ECO:0000256" key="5">
    <source>
        <dbReference type="ARBA" id="ARBA00023136"/>
    </source>
</evidence>
<feature type="domain" description="Cardiolipin synthase N-terminal" evidence="7">
    <location>
        <begin position="10"/>
        <end position="53"/>
    </location>
</feature>
<evidence type="ECO:0000259" key="7">
    <source>
        <dbReference type="Pfam" id="PF13396"/>
    </source>
</evidence>
<sequence>MFGLGAIGLIIYVFTIFDVIRSRFHRDTDKIVWILVVILLPLLGTVLWFVIGRGKYNL</sequence>
<evidence type="ECO:0000256" key="6">
    <source>
        <dbReference type="SAM" id="Phobius"/>
    </source>
</evidence>
<comment type="caution">
    <text evidence="8">The sequence shown here is derived from an EMBL/GenBank/DDBJ whole genome shotgun (WGS) entry which is preliminary data.</text>
</comment>
<dbReference type="RefSeq" id="WP_290247864.1">
    <property type="nucleotide sequence ID" value="NZ_JAUFQT010000001.1"/>
</dbReference>
<keyword evidence="9" id="KW-1185">Reference proteome</keyword>
<evidence type="ECO:0000313" key="8">
    <source>
        <dbReference type="EMBL" id="MFB9213109.1"/>
    </source>
</evidence>
<feature type="transmembrane region" description="Helical" evidence="6">
    <location>
        <begin position="31"/>
        <end position="51"/>
    </location>
</feature>
<gene>
    <name evidence="8" type="ORF">ACFFUR_14930</name>
</gene>
<comment type="subcellular location">
    <subcellularLocation>
        <location evidence="1">Cell membrane</location>
        <topology evidence="1">Multi-pass membrane protein</topology>
    </subcellularLocation>
</comment>
<dbReference type="Pfam" id="PF13396">
    <property type="entry name" value="PLDc_N"/>
    <property type="match status" value="1"/>
</dbReference>
<reference evidence="8 9" key="1">
    <citation type="submission" date="2024-09" db="EMBL/GenBank/DDBJ databases">
        <authorList>
            <person name="Sun Q."/>
            <person name="Mori K."/>
        </authorList>
    </citation>
    <scope>NUCLEOTIDE SEQUENCE [LARGE SCALE GENOMIC DNA]</scope>
    <source>
        <strain evidence="8 9">CECT 7682</strain>
    </source>
</reference>
<evidence type="ECO:0000256" key="4">
    <source>
        <dbReference type="ARBA" id="ARBA00022989"/>
    </source>
</evidence>
<organism evidence="8 9">
    <name type="scientific">Echinicola jeungdonensis</name>
    <dbReference type="NCBI Taxonomy" id="709343"/>
    <lineage>
        <taxon>Bacteria</taxon>
        <taxon>Pseudomonadati</taxon>
        <taxon>Bacteroidota</taxon>
        <taxon>Cytophagia</taxon>
        <taxon>Cytophagales</taxon>
        <taxon>Cyclobacteriaceae</taxon>
        <taxon>Echinicola</taxon>
    </lineage>
</organism>
<evidence type="ECO:0000256" key="1">
    <source>
        <dbReference type="ARBA" id="ARBA00004651"/>
    </source>
</evidence>
<accession>A0ABV5J8E6</accession>
<evidence type="ECO:0000313" key="9">
    <source>
        <dbReference type="Proteomes" id="UP001589654"/>
    </source>
</evidence>
<keyword evidence="2" id="KW-1003">Cell membrane</keyword>